<dbReference type="EMBL" id="BARV01030973">
    <property type="protein sequence ID" value="GAI33228.1"/>
    <property type="molecule type" value="Genomic_DNA"/>
</dbReference>
<protein>
    <submittedName>
        <fullName evidence="1">Uncharacterized protein</fullName>
    </submittedName>
</protein>
<sequence>MKDWKEQQAGHYIPRANTTLRYSEINTHCQCVGCNVFKRGNIDEYALRLVKDYGKEILEELKREKDKIHHFTIGELEKMIAHYLKELQKYD</sequence>
<proteinExistence type="predicted"/>
<dbReference type="InterPro" id="IPR008713">
    <property type="entry name" value="Phage_lambda_NinG"/>
</dbReference>
<gene>
    <name evidence="1" type="ORF">S06H3_49086</name>
</gene>
<reference evidence="1" key="1">
    <citation type="journal article" date="2014" name="Front. Microbiol.">
        <title>High frequency of phylogenetically diverse reductive dehalogenase-homologous genes in deep subseafloor sedimentary metagenomes.</title>
        <authorList>
            <person name="Kawai M."/>
            <person name="Futagami T."/>
            <person name="Toyoda A."/>
            <person name="Takaki Y."/>
            <person name="Nishi S."/>
            <person name="Hori S."/>
            <person name="Arai W."/>
            <person name="Tsubouchi T."/>
            <person name="Morono Y."/>
            <person name="Uchiyama I."/>
            <person name="Ito T."/>
            <person name="Fujiyama A."/>
            <person name="Inagaki F."/>
            <person name="Takami H."/>
        </authorList>
    </citation>
    <scope>NUCLEOTIDE SEQUENCE</scope>
    <source>
        <strain evidence="1">Expedition CK06-06</strain>
    </source>
</reference>
<organism evidence="1">
    <name type="scientific">marine sediment metagenome</name>
    <dbReference type="NCBI Taxonomy" id="412755"/>
    <lineage>
        <taxon>unclassified sequences</taxon>
        <taxon>metagenomes</taxon>
        <taxon>ecological metagenomes</taxon>
    </lineage>
</organism>
<comment type="caution">
    <text evidence="1">The sequence shown here is derived from an EMBL/GenBank/DDBJ whole genome shotgun (WGS) entry which is preliminary data.</text>
</comment>
<name>X1MPH0_9ZZZZ</name>
<evidence type="ECO:0000313" key="1">
    <source>
        <dbReference type="EMBL" id="GAI33228.1"/>
    </source>
</evidence>
<dbReference type="AlphaFoldDB" id="X1MPH0"/>
<accession>X1MPH0</accession>
<dbReference type="Pfam" id="PF05766">
    <property type="entry name" value="NinG"/>
    <property type="match status" value="1"/>
</dbReference>